<evidence type="ECO:0008006" key="5">
    <source>
        <dbReference type="Google" id="ProtNLM"/>
    </source>
</evidence>
<protein>
    <recommendedName>
        <fullName evidence="5">Granulins domain-containing protein</fullName>
    </recommendedName>
</protein>
<gene>
    <name evidence="3" type="primary">106072783</name>
</gene>
<dbReference type="VEuPathDB" id="VectorBase:BGLAX_042732"/>
<accession>A0A2C9M2T3</accession>
<dbReference type="VEuPathDB" id="VectorBase:BGLB037878"/>
<sequence length="239" mass="26658">MWKSVFLGLWLIIVFAQRVRSKTCDSSSDSYTELECSDDCCGDENVIYCCSSTSTTAIVIGTLVPSVIGGMFFIIGICYYKKLYCFRNRIVHPERASSTSTIGTQVRPITPTGGYFYRNVDCGSYCCTSPSGYTYCEYGCCASWYDYYERCCSYNETIASPSTMYGYSNLNNGTGYNSNSKERTNITFWIVPIVVCVTVSIVAMVTKCGRSKSTKKIMPTTVATAVKDPIETFTIKQIY</sequence>
<feature type="chain" id="PRO_5012271240" description="Granulins domain-containing protein" evidence="2">
    <location>
        <begin position="22"/>
        <end position="239"/>
    </location>
</feature>
<feature type="signal peptide" evidence="2">
    <location>
        <begin position="1"/>
        <end position="21"/>
    </location>
</feature>
<evidence type="ECO:0000313" key="3">
    <source>
        <dbReference type="EnsemblMetazoa" id="BGLB037878-PA"/>
    </source>
</evidence>
<keyword evidence="1" id="KW-0472">Membrane</keyword>
<dbReference type="KEGG" id="bgt:106072783"/>
<dbReference type="OrthoDB" id="10314137at2759"/>
<feature type="transmembrane region" description="Helical" evidence="1">
    <location>
        <begin position="57"/>
        <end position="80"/>
    </location>
</feature>
<evidence type="ECO:0000313" key="4">
    <source>
        <dbReference type="Proteomes" id="UP000076420"/>
    </source>
</evidence>
<dbReference type="Proteomes" id="UP000076420">
    <property type="component" value="Unassembled WGS sequence"/>
</dbReference>
<organism evidence="3 4">
    <name type="scientific">Biomphalaria glabrata</name>
    <name type="common">Bloodfluke planorb</name>
    <name type="synonym">Freshwater snail</name>
    <dbReference type="NCBI Taxonomy" id="6526"/>
    <lineage>
        <taxon>Eukaryota</taxon>
        <taxon>Metazoa</taxon>
        <taxon>Spiralia</taxon>
        <taxon>Lophotrochozoa</taxon>
        <taxon>Mollusca</taxon>
        <taxon>Gastropoda</taxon>
        <taxon>Heterobranchia</taxon>
        <taxon>Euthyneura</taxon>
        <taxon>Panpulmonata</taxon>
        <taxon>Hygrophila</taxon>
        <taxon>Lymnaeoidea</taxon>
        <taxon>Planorbidae</taxon>
        <taxon>Biomphalaria</taxon>
    </lineage>
</organism>
<dbReference type="AlphaFoldDB" id="A0A2C9M2T3"/>
<dbReference type="EnsemblMetazoa" id="BGLB037878-RA">
    <property type="protein sequence ID" value="BGLB037878-PA"/>
    <property type="gene ID" value="BGLB037878"/>
</dbReference>
<reference evidence="3" key="1">
    <citation type="submission" date="2020-05" db="UniProtKB">
        <authorList>
            <consortium name="EnsemblMetazoa"/>
        </authorList>
    </citation>
    <scope>IDENTIFICATION</scope>
    <source>
        <strain evidence="3">BB02</strain>
    </source>
</reference>
<proteinExistence type="predicted"/>
<feature type="transmembrane region" description="Helical" evidence="1">
    <location>
        <begin position="186"/>
        <end position="206"/>
    </location>
</feature>
<evidence type="ECO:0000256" key="2">
    <source>
        <dbReference type="SAM" id="SignalP"/>
    </source>
</evidence>
<keyword evidence="2" id="KW-0732">Signal</keyword>
<keyword evidence="1" id="KW-1133">Transmembrane helix</keyword>
<name>A0A2C9M2T3_BIOGL</name>
<evidence type="ECO:0000256" key="1">
    <source>
        <dbReference type="SAM" id="Phobius"/>
    </source>
</evidence>
<keyword evidence="1" id="KW-0812">Transmembrane</keyword>